<feature type="domain" description="HTH luxR-type" evidence="4">
    <location>
        <begin position="728"/>
        <end position="793"/>
    </location>
</feature>
<comment type="caution">
    <text evidence="5">The sequence shown here is derived from an EMBL/GenBank/DDBJ whole genome shotgun (WGS) entry which is preliminary data.</text>
</comment>
<evidence type="ECO:0000259" key="4">
    <source>
        <dbReference type="PROSITE" id="PS50043"/>
    </source>
</evidence>
<dbReference type="Pfam" id="PF00196">
    <property type="entry name" value="GerE"/>
    <property type="match status" value="1"/>
</dbReference>
<proteinExistence type="predicted"/>
<dbReference type="PROSITE" id="PS50043">
    <property type="entry name" value="HTH_LUXR_2"/>
    <property type="match status" value="1"/>
</dbReference>
<sequence length="818" mass="86075">MLRLPQTHSGRDVLVVGAPPGSGRTRLVRRWLETAGAAWSWVALSGAVPSPMMDVVTRAVGGHLDRDGPGGFLVVEAVEALSPAELEDLIPMAAGLRLVLVGRGDVLPSGLAVRLAGRVARVLGEDLWWPAERVQSQVATLTGAHVDSARADRIHRLTAGWPAGVLALGARPVLPGDADPVAQEGVVDDLVLRGIPGPLLEFVLATSLLPGQVPDPELCAALVPGTNPARLLDEARRWGLTADRWPFTASDILPDNAYHPLVAAAARRMRARRGAGDAENLNRAGVLASARARGPLAVDLFRAAGAWPHVLAELERAAVQGFRGWETPHLHEIIKALPEPVWASDAQGRACVAFAAAICGDHLLAAEVLAPAPPVEWWPAVTGLIGALGGSTNSWDPENAFPLDIFGIRDAGALNATIEVLAARTAAFAGDQGAATRHLASAWETGSDRLPRYVLLAGLGVDALVAAWAGDLSAAGRLAGRAFRLASQAGLDGHPLLATAGLAQAEVLRSRGDAAGALDRLDESAATLSTGAEFVVTPAGGAPPTQAHRVLRARLLLDLGERTAARDVLSALHADGDEQLPPALAVRLALAHARLAELDGDLAAAQSRLEAAPGVPAITSALLFVTLQRQDQHETAAVMARFPADAGPEDRLRRMLSQAAQALAEGRRGPANDLVNEALVAAEPDGHLRVFLDVPAVLRMLISTTLRRAPDASNWRRSLASRLDDAGADDDTVGVTRRELVVLEQLTTDLTHAQIAAGLFVSENTLKSHCRNLYRKLGVHSREEAVRIARVKGWLSSSPRGDAVIDVNITPTPEVIEL</sequence>
<keyword evidence="1" id="KW-0805">Transcription regulation</keyword>
<dbReference type="InterPro" id="IPR016032">
    <property type="entry name" value="Sig_transdc_resp-reg_C-effctor"/>
</dbReference>
<dbReference type="Proteomes" id="UP001501074">
    <property type="component" value="Unassembled WGS sequence"/>
</dbReference>
<dbReference type="InterPro" id="IPR000792">
    <property type="entry name" value="Tscrpt_reg_LuxR_C"/>
</dbReference>
<dbReference type="EMBL" id="BAAAZO010000003">
    <property type="protein sequence ID" value="GAA3605184.1"/>
    <property type="molecule type" value="Genomic_DNA"/>
</dbReference>
<evidence type="ECO:0000313" key="5">
    <source>
        <dbReference type="EMBL" id="GAA3605184.1"/>
    </source>
</evidence>
<name>A0ABP6ZCC2_9ACTN</name>
<dbReference type="PANTHER" id="PTHR43214">
    <property type="entry name" value="TWO-COMPONENT RESPONSE REGULATOR"/>
    <property type="match status" value="1"/>
</dbReference>
<keyword evidence="3" id="KW-0804">Transcription</keyword>
<dbReference type="PANTHER" id="PTHR43214:SF24">
    <property type="entry name" value="TRANSCRIPTIONAL REGULATORY PROTEIN NARL-RELATED"/>
    <property type="match status" value="1"/>
</dbReference>
<dbReference type="InterPro" id="IPR039420">
    <property type="entry name" value="WalR-like"/>
</dbReference>
<keyword evidence="6" id="KW-1185">Reference proteome</keyword>
<reference evidence="6" key="1">
    <citation type="journal article" date="2019" name="Int. J. Syst. Evol. Microbiol.">
        <title>The Global Catalogue of Microorganisms (GCM) 10K type strain sequencing project: providing services to taxonomists for standard genome sequencing and annotation.</title>
        <authorList>
            <consortium name="The Broad Institute Genomics Platform"/>
            <consortium name="The Broad Institute Genome Sequencing Center for Infectious Disease"/>
            <person name="Wu L."/>
            <person name="Ma J."/>
        </authorList>
    </citation>
    <scope>NUCLEOTIDE SEQUENCE [LARGE SCALE GENOMIC DNA]</scope>
    <source>
        <strain evidence="6">JCM 16902</strain>
    </source>
</reference>
<dbReference type="Gene3D" id="1.10.10.10">
    <property type="entry name" value="Winged helix-like DNA-binding domain superfamily/Winged helix DNA-binding domain"/>
    <property type="match status" value="1"/>
</dbReference>
<accession>A0ABP6ZCC2</accession>
<dbReference type="InterPro" id="IPR036388">
    <property type="entry name" value="WH-like_DNA-bd_sf"/>
</dbReference>
<protein>
    <recommendedName>
        <fullName evidence="4">HTH luxR-type domain-containing protein</fullName>
    </recommendedName>
</protein>
<dbReference type="Gene3D" id="1.25.40.10">
    <property type="entry name" value="Tetratricopeptide repeat domain"/>
    <property type="match status" value="1"/>
</dbReference>
<evidence type="ECO:0000256" key="2">
    <source>
        <dbReference type="ARBA" id="ARBA00023125"/>
    </source>
</evidence>
<gene>
    <name evidence="5" type="ORF">GCM10022223_21140</name>
</gene>
<evidence type="ECO:0000256" key="1">
    <source>
        <dbReference type="ARBA" id="ARBA00023015"/>
    </source>
</evidence>
<dbReference type="InterPro" id="IPR011990">
    <property type="entry name" value="TPR-like_helical_dom_sf"/>
</dbReference>
<dbReference type="SUPFAM" id="SSF46894">
    <property type="entry name" value="C-terminal effector domain of the bipartite response regulators"/>
    <property type="match status" value="1"/>
</dbReference>
<organism evidence="5 6">
    <name type="scientific">Kineosporia mesophila</name>
    <dbReference type="NCBI Taxonomy" id="566012"/>
    <lineage>
        <taxon>Bacteria</taxon>
        <taxon>Bacillati</taxon>
        <taxon>Actinomycetota</taxon>
        <taxon>Actinomycetes</taxon>
        <taxon>Kineosporiales</taxon>
        <taxon>Kineosporiaceae</taxon>
        <taxon>Kineosporia</taxon>
    </lineage>
</organism>
<keyword evidence="2" id="KW-0238">DNA-binding</keyword>
<evidence type="ECO:0000313" key="6">
    <source>
        <dbReference type="Proteomes" id="UP001501074"/>
    </source>
</evidence>
<dbReference type="SMART" id="SM00421">
    <property type="entry name" value="HTH_LUXR"/>
    <property type="match status" value="1"/>
</dbReference>
<dbReference type="CDD" id="cd06170">
    <property type="entry name" value="LuxR_C_like"/>
    <property type="match status" value="1"/>
</dbReference>
<evidence type="ECO:0000256" key="3">
    <source>
        <dbReference type="ARBA" id="ARBA00023163"/>
    </source>
</evidence>